<dbReference type="AlphaFoldDB" id="A0A176K0K7"/>
<gene>
    <name evidence="5" type="ORF">AT15_01185</name>
</gene>
<evidence type="ECO:0000313" key="6">
    <source>
        <dbReference type="Proteomes" id="UP000077339"/>
    </source>
</evidence>
<dbReference type="SUPFAM" id="SSF46785">
    <property type="entry name" value="Winged helix' DNA-binding domain"/>
    <property type="match status" value="1"/>
</dbReference>
<keyword evidence="6" id="KW-1185">Reference proteome</keyword>
<name>A0A176K0K7_9BACT</name>
<sequence>MNNWLVDIFKALGCEWRIEILKTIAAGKANCLCQLEPLFPLDKTTLSRHIKALVRAGLLLQRKKGVLVELEISSPEVLELISLATKIAKKQKGL</sequence>
<dbReference type="PRINTS" id="PR00778">
    <property type="entry name" value="HTHARSR"/>
</dbReference>
<dbReference type="Gene3D" id="1.10.10.10">
    <property type="entry name" value="Winged helix-like DNA-binding domain superfamily/Winged helix DNA-binding domain"/>
    <property type="match status" value="1"/>
</dbReference>
<dbReference type="GO" id="GO:0003700">
    <property type="term" value="F:DNA-binding transcription factor activity"/>
    <property type="evidence" value="ECO:0007669"/>
    <property type="project" value="InterPro"/>
</dbReference>
<dbReference type="SMART" id="SM00418">
    <property type="entry name" value="HTH_ARSR"/>
    <property type="match status" value="1"/>
</dbReference>
<accession>A0A176K0K7</accession>
<keyword evidence="3" id="KW-0804">Transcription</keyword>
<keyword evidence="1" id="KW-0805">Transcription regulation</keyword>
<dbReference type="STRING" id="1453497.AT15_01185"/>
<evidence type="ECO:0000256" key="1">
    <source>
        <dbReference type="ARBA" id="ARBA00023015"/>
    </source>
</evidence>
<comment type="caution">
    <text evidence="5">The sequence shown here is derived from an EMBL/GenBank/DDBJ whole genome shotgun (WGS) entry which is preliminary data.</text>
</comment>
<dbReference type="PATRIC" id="fig|1453497.3.peg.247"/>
<dbReference type="GO" id="GO:0003677">
    <property type="term" value="F:DNA binding"/>
    <property type="evidence" value="ECO:0007669"/>
    <property type="project" value="UniProtKB-KW"/>
</dbReference>
<dbReference type="InterPro" id="IPR051081">
    <property type="entry name" value="HTH_MetalResp_TranReg"/>
</dbReference>
<evidence type="ECO:0000313" key="5">
    <source>
        <dbReference type="EMBL" id="OAA29919.1"/>
    </source>
</evidence>
<dbReference type="Pfam" id="PF01022">
    <property type="entry name" value="HTH_5"/>
    <property type="match status" value="1"/>
</dbReference>
<evidence type="ECO:0000256" key="2">
    <source>
        <dbReference type="ARBA" id="ARBA00023125"/>
    </source>
</evidence>
<organism evidence="5 6">
    <name type="scientific">Kosmotoga arenicorallina S304</name>
    <dbReference type="NCBI Taxonomy" id="1453497"/>
    <lineage>
        <taxon>Bacteria</taxon>
        <taxon>Thermotogati</taxon>
        <taxon>Thermotogota</taxon>
        <taxon>Thermotogae</taxon>
        <taxon>Kosmotogales</taxon>
        <taxon>Kosmotogaceae</taxon>
        <taxon>Kosmotoga</taxon>
    </lineage>
</organism>
<dbReference type="InterPro" id="IPR036388">
    <property type="entry name" value="WH-like_DNA-bd_sf"/>
</dbReference>
<dbReference type="PANTHER" id="PTHR33154">
    <property type="entry name" value="TRANSCRIPTIONAL REGULATOR, ARSR FAMILY"/>
    <property type="match status" value="1"/>
</dbReference>
<reference evidence="5 6" key="1">
    <citation type="submission" date="2014-02" db="EMBL/GenBank/DDBJ databases">
        <title>Kosmotoga genome sequencing.</title>
        <authorList>
            <person name="Pollo S.M."/>
            <person name="Charchuk R."/>
            <person name="Nesbo C.L."/>
        </authorList>
    </citation>
    <scope>NUCLEOTIDE SEQUENCE [LARGE SCALE GENOMIC DNA]</scope>
    <source>
        <strain evidence="5 6">S304</strain>
    </source>
</reference>
<dbReference type="EMBL" id="JFHK01000016">
    <property type="protein sequence ID" value="OAA29919.1"/>
    <property type="molecule type" value="Genomic_DNA"/>
</dbReference>
<dbReference type="CDD" id="cd00090">
    <property type="entry name" value="HTH_ARSR"/>
    <property type="match status" value="1"/>
</dbReference>
<proteinExistence type="predicted"/>
<evidence type="ECO:0000259" key="4">
    <source>
        <dbReference type="PROSITE" id="PS50987"/>
    </source>
</evidence>
<protein>
    <recommendedName>
        <fullName evidence="4">HTH arsR-type domain-containing protein</fullName>
    </recommendedName>
</protein>
<feature type="domain" description="HTH arsR-type" evidence="4">
    <location>
        <begin position="1"/>
        <end position="92"/>
    </location>
</feature>
<dbReference type="PANTHER" id="PTHR33154:SF18">
    <property type="entry name" value="ARSENICAL RESISTANCE OPERON REPRESSOR"/>
    <property type="match status" value="1"/>
</dbReference>
<dbReference type="InterPro" id="IPR036390">
    <property type="entry name" value="WH_DNA-bd_sf"/>
</dbReference>
<evidence type="ECO:0000256" key="3">
    <source>
        <dbReference type="ARBA" id="ARBA00023163"/>
    </source>
</evidence>
<dbReference type="InterPro" id="IPR001845">
    <property type="entry name" value="HTH_ArsR_DNA-bd_dom"/>
</dbReference>
<dbReference type="InterPro" id="IPR011991">
    <property type="entry name" value="ArsR-like_HTH"/>
</dbReference>
<dbReference type="PROSITE" id="PS50987">
    <property type="entry name" value="HTH_ARSR_2"/>
    <property type="match status" value="1"/>
</dbReference>
<dbReference type="Proteomes" id="UP000077339">
    <property type="component" value="Unassembled WGS sequence"/>
</dbReference>
<keyword evidence="2" id="KW-0238">DNA-binding</keyword>